<gene>
    <name evidence="1" type="ORF">EYF80_048245</name>
</gene>
<sequence>MDRFRLAVIRRAVDEVYGVWALSLLISTLVSVNFRLPETNATPSSHGWHARRSPLWHRRHTTLYDRSPRCPMSRGGFHSRRTDVWLTTETTLRGAEGTPGGGKMIGRHGIRQHLTKPLYEKLFGNIPIKLRASHGNIASLTHSTHIHAGGEPEERGSVITYSLPKSPNERRLRTEAQLPVHTSLPVGLDREHDVPEVFPPCVSMKVRLI</sequence>
<dbReference type="OrthoDB" id="75169at2759"/>
<dbReference type="AlphaFoldDB" id="A0A4Z2FK10"/>
<evidence type="ECO:0000313" key="1">
    <source>
        <dbReference type="EMBL" id="TNN41577.1"/>
    </source>
</evidence>
<keyword evidence="2" id="KW-1185">Reference proteome</keyword>
<evidence type="ECO:0000313" key="2">
    <source>
        <dbReference type="Proteomes" id="UP000314294"/>
    </source>
</evidence>
<name>A0A4Z2FK10_9TELE</name>
<protein>
    <submittedName>
        <fullName evidence="1">Uncharacterized protein</fullName>
    </submittedName>
</protein>
<proteinExistence type="predicted"/>
<organism evidence="1 2">
    <name type="scientific">Liparis tanakae</name>
    <name type="common">Tanaka's snailfish</name>
    <dbReference type="NCBI Taxonomy" id="230148"/>
    <lineage>
        <taxon>Eukaryota</taxon>
        <taxon>Metazoa</taxon>
        <taxon>Chordata</taxon>
        <taxon>Craniata</taxon>
        <taxon>Vertebrata</taxon>
        <taxon>Euteleostomi</taxon>
        <taxon>Actinopterygii</taxon>
        <taxon>Neopterygii</taxon>
        <taxon>Teleostei</taxon>
        <taxon>Neoteleostei</taxon>
        <taxon>Acanthomorphata</taxon>
        <taxon>Eupercaria</taxon>
        <taxon>Perciformes</taxon>
        <taxon>Cottioidei</taxon>
        <taxon>Cottales</taxon>
        <taxon>Liparidae</taxon>
        <taxon>Liparis</taxon>
    </lineage>
</organism>
<accession>A0A4Z2FK10</accession>
<comment type="caution">
    <text evidence="1">The sequence shown here is derived from an EMBL/GenBank/DDBJ whole genome shotgun (WGS) entry which is preliminary data.</text>
</comment>
<dbReference type="Proteomes" id="UP000314294">
    <property type="component" value="Unassembled WGS sequence"/>
</dbReference>
<dbReference type="EMBL" id="SRLO01001096">
    <property type="protein sequence ID" value="TNN41577.1"/>
    <property type="molecule type" value="Genomic_DNA"/>
</dbReference>
<reference evidence="1 2" key="1">
    <citation type="submission" date="2019-03" db="EMBL/GenBank/DDBJ databases">
        <title>First draft genome of Liparis tanakae, snailfish: a comprehensive survey of snailfish specific genes.</title>
        <authorList>
            <person name="Kim W."/>
            <person name="Song I."/>
            <person name="Jeong J.-H."/>
            <person name="Kim D."/>
            <person name="Kim S."/>
            <person name="Ryu S."/>
            <person name="Song J.Y."/>
            <person name="Lee S.K."/>
        </authorList>
    </citation>
    <scope>NUCLEOTIDE SEQUENCE [LARGE SCALE GENOMIC DNA]</scope>
    <source>
        <tissue evidence="1">Muscle</tissue>
    </source>
</reference>